<comment type="caution">
    <text evidence="3">The sequence shown here is derived from an EMBL/GenBank/DDBJ whole genome shotgun (WGS) entry which is preliminary data.</text>
</comment>
<dbReference type="InterPro" id="IPR027417">
    <property type="entry name" value="P-loop_NTPase"/>
</dbReference>
<feature type="compositionally biased region" description="Polar residues" evidence="1">
    <location>
        <begin position="534"/>
        <end position="545"/>
    </location>
</feature>
<keyword evidence="4" id="KW-1185">Reference proteome</keyword>
<dbReference type="Gene3D" id="3.40.50.300">
    <property type="entry name" value="P-loop containing nucleotide triphosphate hydrolases"/>
    <property type="match status" value="1"/>
</dbReference>
<evidence type="ECO:0000313" key="4">
    <source>
        <dbReference type="Proteomes" id="UP001215280"/>
    </source>
</evidence>
<evidence type="ECO:0000259" key="2">
    <source>
        <dbReference type="Pfam" id="PF13401"/>
    </source>
</evidence>
<dbReference type="Proteomes" id="UP001215280">
    <property type="component" value="Unassembled WGS sequence"/>
</dbReference>
<dbReference type="PANTHER" id="PTHR47691:SF3">
    <property type="entry name" value="HTH-TYPE TRANSCRIPTIONAL REGULATOR RV0890C-RELATED"/>
    <property type="match status" value="1"/>
</dbReference>
<dbReference type="EMBL" id="JARJLG010000028">
    <property type="protein sequence ID" value="KAJ7768129.1"/>
    <property type="molecule type" value="Genomic_DNA"/>
</dbReference>
<dbReference type="Gene3D" id="1.20.930.20">
    <property type="entry name" value="Adaptor protein Cbl, N-terminal domain"/>
    <property type="match status" value="1"/>
</dbReference>
<dbReference type="InterPro" id="IPR059179">
    <property type="entry name" value="MLKL-like_MCAfunc"/>
</dbReference>
<dbReference type="PANTHER" id="PTHR47691">
    <property type="entry name" value="REGULATOR-RELATED"/>
    <property type="match status" value="1"/>
</dbReference>
<dbReference type="Pfam" id="PF13401">
    <property type="entry name" value="AAA_22"/>
    <property type="match status" value="1"/>
</dbReference>
<dbReference type="AlphaFoldDB" id="A0AAD7NN57"/>
<evidence type="ECO:0000256" key="1">
    <source>
        <dbReference type="SAM" id="MobiDB-lite"/>
    </source>
</evidence>
<dbReference type="CDD" id="cd21037">
    <property type="entry name" value="MLKL_NTD"/>
    <property type="match status" value="1"/>
</dbReference>
<dbReference type="SUPFAM" id="SSF52540">
    <property type="entry name" value="P-loop containing nucleoside triphosphate hydrolases"/>
    <property type="match status" value="1"/>
</dbReference>
<proteinExistence type="predicted"/>
<organism evidence="3 4">
    <name type="scientific">Mycena maculata</name>
    <dbReference type="NCBI Taxonomy" id="230809"/>
    <lineage>
        <taxon>Eukaryota</taxon>
        <taxon>Fungi</taxon>
        <taxon>Dikarya</taxon>
        <taxon>Basidiomycota</taxon>
        <taxon>Agaricomycotina</taxon>
        <taxon>Agaricomycetes</taxon>
        <taxon>Agaricomycetidae</taxon>
        <taxon>Agaricales</taxon>
        <taxon>Marasmiineae</taxon>
        <taxon>Mycenaceae</taxon>
        <taxon>Mycena</taxon>
    </lineage>
</organism>
<gene>
    <name evidence="3" type="ORF">DFH07DRAFT_306853</name>
</gene>
<accession>A0AAD7NN57</accession>
<feature type="region of interest" description="Disordered" evidence="1">
    <location>
        <begin position="534"/>
        <end position="602"/>
    </location>
</feature>
<feature type="compositionally biased region" description="Low complexity" evidence="1">
    <location>
        <begin position="546"/>
        <end position="590"/>
    </location>
</feature>
<name>A0AAD7NN57_9AGAR</name>
<protein>
    <recommendedName>
        <fullName evidence="2">ORC1/DEAH AAA+ ATPase domain-containing protein</fullName>
    </recommendedName>
</protein>
<dbReference type="InterPro" id="IPR036537">
    <property type="entry name" value="Adaptor_Cbl_N_dom_sf"/>
</dbReference>
<feature type="region of interest" description="Disordered" evidence="1">
    <location>
        <begin position="173"/>
        <end position="201"/>
    </location>
</feature>
<feature type="domain" description="ORC1/DEAH AAA+ ATPase" evidence="2">
    <location>
        <begin position="241"/>
        <end position="354"/>
    </location>
</feature>
<sequence>MRAPQGHWQCYKSALSPSDSQCRSADNGDGPGASPGLPFRWFLLTLLAIAQRVRDNKSACVRMTERAYELICAIINICRDSEAELSPAMVRSIDQFSDTLQKILSFVRSQVKGGIFRRMFRSMEDANLIQDCNVGLKHALDVFGVQAGLIAAMTMAEMQKDATTRHEELIVILKEKRSKPKRTSGDGSSSRRKRPSNLKTDLTHSLSTISMLPASPKIFYGREEEVKHVVNTMKHSKPARITICGADGVGKTAIALCATHHPDISEMFGVHRYFVECEGATDVKQLCAAIAMSLGLESLGRKSVTRHLTAIATEENPALLVLDALDRSWRPHETRNDVEDFVSLLADQQYVTIVVTIRGGERPRQVRWTRPFLPTLSPLPASAARSTFLDISDASPDDPAFDELLEITENNPATITHMAGIASFEGCAALVARWRAEGSALLVDKEERKPPARPILADGIIVEEPEEMFAAEVSDEELASRVRGPVPEKDISALLDMHAREPMPTIETLLSRQPTLEELTTCSRQSTLVESLISRQSTLAESPTPSRRSTYSKSATSSRSTLRSTSSTSSRSSTLESSTSSTSSRSMSTLVDAEVSSRQSTLVELKACSRQSTLEVTT</sequence>
<dbReference type="GO" id="GO:0016887">
    <property type="term" value="F:ATP hydrolysis activity"/>
    <property type="evidence" value="ECO:0007669"/>
    <property type="project" value="InterPro"/>
</dbReference>
<evidence type="ECO:0000313" key="3">
    <source>
        <dbReference type="EMBL" id="KAJ7768129.1"/>
    </source>
</evidence>
<reference evidence="3" key="1">
    <citation type="submission" date="2023-03" db="EMBL/GenBank/DDBJ databases">
        <title>Massive genome expansion in bonnet fungi (Mycena s.s.) driven by repeated elements and novel gene families across ecological guilds.</title>
        <authorList>
            <consortium name="Lawrence Berkeley National Laboratory"/>
            <person name="Harder C.B."/>
            <person name="Miyauchi S."/>
            <person name="Viragh M."/>
            <person name="Kuo A."/>
            <person name="Thoen E."/>
            <person name="Andreopoulos B."/>
            <person name="Lu D."/>
            <person name="Skrede I."/>
            <person name="Drula E."/>
            <person name="Henrissat B."/>
            <person name="Morin E."/>
            <person name="Kohler A."/>
            <person name="Barry K."/>
            <person name="LaButti K."/>
            <person name="Morin E."/>
            <person name="Salamov A."/>
            <person name="Lipzen A."/>
            <person name="Mereny Z."/>
            <person name="Hegedus B."/>
            <person name="Baldrian P."/>
            <person name="Stursova M."/>
            <person name="Weitz H."/>
            <person name="Taylor A."/>
            <person name="Grigoriev I.V."/>
            <person name="Nagy L.G."/>
            <person name="Martin F."/>
            <person name="Kauserud H."/>
        </authorList>
    </citation>
    <scope>NUCLEOTIDE SEQUENCE</scope>
    <source>
        <strain evidence="3">CBHHK188m</strain>
    </source>
</reference>
<dbReference type="InterPro" id="IPR049945">
    <property type="entry name" value="AAA_22"/>
</dbReference>
<dbReference type="GO" id="GO:0007166">
    <property type="term" value="P:cell surface receptor signaling pathway"/>
    <property type="evidence" value="ECO:0007669"/>
    <property type="project" value="InterPro"/>
</dbReference>